<dbReference type="Gene3D" id="2.60.40.10">
    <property type="entry name" value="Immunoglobulins"/>
    <property type="match status" value="1"/>
</dbReference>
<feature type="chain" id="PRO_5003900271" description="Ig-like domain-containing protein" evidence="4">
    <location>
        <begin position="20"/>
        <end position="122"/>
    </location>
</feature>
<name>K7E1F2_MONDO</name>
<protein>
    <recommendedName>
        <fullName evidence="5">Ig-like domain-containing protein</fullName>
    </recommendedName>
</protein>
<dbReference type="SUPFAM" id="SSF48726">
    <property type="entry name" value="Immunoglobulin"/>
    <property type="match status" value="1"/>
</dbReference>
<dbReference type="Pfam" id="PF07686">
    <property type="entry name" value="V-set"/>
    <property type="match status" value="1"/>
</dbReference>
<dbReference type="GO" id="GO:0002250">
    <property type="term" value="P:adaptive immune response"/>
    <property type="evidence" value="ECO:0007669"/>
    <property type="project" value="UniProtKB-KW"/>
</dbReference>
<feature type="signal peptide" evidence="4">
    <location>
        <begin position="1"/>
        <end position="19"/>
    </location>
</feature>
<dbReference type="FunCoup" id="K7E1F2">
    <property type="interactions" value="109"/>
</dbReference>
<evidence type="ECO:0000313" key="6">
    <source>
        <dbReference type="Ensembl" id="ENSMODP00000039603.1"/>
    </source>
</evidence>
<evidence type="ECO:0000313" key="7">
    <source>
        <dbReference type="Proteomes" id="UP000002280"/>
    </source>
</evidence>
<dbReference type="PANTHER" id="PTHR23266">
    <property type="entry name" value="IMMUNOGLOBULIN HEAVY CHAIN"/>
    <property type="match status" value="1"/>
</dbReference>
<feature type="domain" description="Ig-like" evidence="5">
    <location>
        <begin position="6"/>
        <end position="122"/>
    </location>
</feature>
<dbReference type="InterPro" id="IPR003599">
    <property type="entry name" value="Ig_sub"/>
</dbReference>
<dbReference type="InterPro" id="IPR050199">
    <property type="entry name" value="IgHV"/>
</dbReference>
<dbReference type="InterPro" id="IPR036179">
    <property type="entry name" value="Ig-like_dom_sf"/>
</dbReference>
<dbReference type="SMART" id="SM00406">
    <property type="entry name" value="IGv"/>
    <property type="match status" value="1"/>
</dbReference>
<evidence type="ECO:0000256" key="1">
    <source>
        <dbReference type="ARBA" id="ARBA00022859"/>
    </source>
</evidence>
<dbReference type="FunFam" id="2.60.40.10:FF:002419">
    <property type="entry name" value="T cell receptor delta constant"/>
    <property type="match status" value="1"/>
</dbReference>
<keyword evidence="4" id="KW-0732">Signal</keyword>
<proteinExistence type="predicted"/>
<keyword evidence="7" id="KW-1185">Reference proteome</keyword>
<organism evidence="6 7">
    <name type="scientific">Monodelphis domestica</name>
    <name type="common">Gray short-tailed opossum</name>
    <dbReference type="NCBI Taxonomy" id="13616"/>
    <lineage>
        <taxon>Eukaryota</taxon>
        <taxon>Metazoa</taxon>
        <taxon>Chordata</taxon>
        <taxon>Craniata</taxon>
        <taxon>Vertebrata</taxon>
        <taxon>Euteleostomi</taxon>
        <taxon>Mammalia</taxon>
        <taxon>Metatheria</taxon>
        <taxon>Didelphimorphia</taxon>
        <taxon>Didelphidae</taxon>
        <taxon>Monodelphis</taxon>
    </lineage>
</organism>
<reference evidence="6" key="2">
    <citation type="submission" date="2025-08" db="UniProtKB">
        <authorList>
            <consortium name="Ensembl"/>
        </authorList>
    </citation>
    <scope>IDENTIFICATION</scope>
</reference>
<dbReference type="InterPro" id="IPR007110">
    <property type="entry name" value="Ig-like_dom"/>
</dbReference>
<sequence>MQWICPLICLMLFGEGVISKIALEQQEKAVSVLIGESTTFKCSITGGRMDDYYMSWYRKTQDNTLIFICQENEVCGSGFQENFQVTIDQDNNKFTLEIIKASMRDRGIYYCTAENTVLQLHF</sequence>
<dbReference type="InParanoid" id="K7E1F2"/>
<evidence type="ECO:0000256" key="2">
    <source>
        <dbReference type="ARBA" id="ARBA00023130"/>
    </source>
</evidence>
<dbReference type="GO" id="GO:0019814">
    <property type="term" value="C:immunoglobulin complex"/>
    <property type="evidence" value="ECO:0000318"/>
    <property type="project" value="GO_Central"/>
</dbReference>
<dbReference type="SMART" id="SM00409">
    <property type="entry name" value="IG"/>
    <property type="match status" value="1"/>
</dbReference>
<reference evidence="6" key="3">
    <citation type="submission" date="2025-09" db="UniProtKB">
        <authorList>
            <consortium name="Ensembl"/>
        </authorList>
    </citation>
    <scope>IDENTIFICATION</scope>
</reference>
<dbReference type="InterPro" id="IPR013106">
    <property type="entry name" value="Ig_V-set"/>
</dbReference>
<dbReference type="PROSITE" id="PS50835">
    <property type="entry name" value="IG_LIKE"/>
    <property type="match status" value="1"/>
</dbReference>
<dbReference type="OMA" id="HVEQQFQ"/>
<dbReference type="Bgee" id="ENSMODG00000029578">
    <property type="expression patterns" value="Expressed in blood and 3 other cell types or tissues"/>
</dbReference>
<dbReference type="GO" id="GO:0005576">
    <property type="term" value="C:extracellular region"/>
    <property type="evidence" value="ECO:0007669"/>
    <property type="project" value="UniProtKB-ARBA"/>
</dbReference>
<keyword evidence="2" id="KW-1064">Adaptive immunity</keyword>
<dbReference type="eggNOG" id="ENOG502SVSY">
    <property type="taxonomic scope" value="Eukaryota"/>
</dbReference>
<evidence type="ECO:0000259" key="5">
    <source>
        <dbReference type="PROSITE" id="PS50835"/>
    </source>
</evidence>
<dbReference type="Ensembl" id="ENSMODT00000042709.2">
    <property type="protein sequence ID" value="ENSMODP00000039603.1"/>
    <property type="gene ID" value="ENSMODG00000029578.2"/>
</dbReference>
<accession>K7E1F2</accession>
<dbReference type="HOGENOM" id="CLU_077975_4_0_1"/>
<dbReference type="InterPro" id="IPR013783">
    <property type="entry name" value="Ig-like_fold"/>
</dbReference>
<dbReference type="AlphaFoldDB" id="K7E1F2"/>
<evidence type="ECO:0000256" key="4">
    <source>
        <dbReference type="SAM" id="SignalP"/>
    </source>
</evidence>
<dbReference type="GeneTree" id="ENSGT00940000165951"/>
<keyword evidence="3" id="KW-1280">Immunoglobulin</keyword>
<dbReference type="Proteomes" id="UP000002280">
    <property type="component" value="Chromosome 1"/>
</dbReference>
<evidence type="ECO:0000256" key="3">
    <source>
        <dbReference type="ARBA" id="ARBA00043265"/>
    </source>
</evidence>
<dbReference type="GO" id="GO:0006955">
    <property type="term" value="P:immune response"/>
    <property type="evidence" value="ECO:0000318"/>
    <property type="project" value="GO_Central"/>
</dbReference>
<keyword evidence="1" id="KW-0391">Immunity</keyword>
<reference evidence="6 7" key="1">
    <citation type="journal article" date="2007" name="Nature">
        <title>Genome of the marsupial Monodelphis domestica reveals innovation in non-coding sequences.</title>
        <authorList>
            <person name="Mikkelsen T.S."/>
            <person name="Wakefield M.J."/>
            <person name="Aken B."/>
            <person name="Amemiya C.T."/>
            <person name="Chang J.L."/>
            <person name="Duke S."/>
            <person name="Garber M."/>
            <person name="Gentles A.J."/>
            <person name="Goodstadt L."/>
            <person name="Heger A."/>
            <person name="Jurka J."/>
            <person name="Kamal M."/>
            <person name="Mauceli E."/>
            <person name="Searle S.M."/>
            <person name="Sharpe T."/>
            <person name="Baker M.L."/>
            <person name="Batzer M.A."/>
            <person name="Benos P.V."/>
            <person name="Belov K."/>
            <person name="Clamp M."/>
            <person name="Cook A."/>
            <person name="Cuff J."/>
            <person name="Das R."/>
            <person name="Davidow L."/>
            <person name="Deakin J.E."/>
            <person name="Fazzari M.J."/>
            <person name="Glass J.L."/>
            <person name="Grabherr M."/>
            <person name="Greally J.M."/>
            <person name="Gu W."/>
            <person name="Hore T.A."/>
            <person name="Huttley G.A."/>
            <person name="Kleber M."/>
            <person name="Jirtle R.L."/>
            <person name="Koina E."/>
            <person name="Lee J.T."/>
            <person name="Mahony S."/>
            <person name="Marra M.A."/>
            <person name="Miller R.D."/>
            <person name="Nicholls R.D."/>
            <person name="Oda M."/>
            <person name="Papenfuss A.T."/>
            <person name="Parra Z.E."/>
            <person name="Pollock D.D."/>
            <person name="Ray D.A."/>
            <person name="Schein J.E."/>
            <person name="Speed T.P."/>
            <person name="Thompson K."/>
            <person name="VandeBerg J.L."/>
            <person name="Wade C.M."/>
            <person name="Walker J.A."/>
            <person name="Waters P.D."/>
            <person name="Webber C."/>
            <person name="Weidman J.R."/>
            <person name="Xie X."/>
            <person name="Zody M.C."/>
            <person name="Baldwin J."/>
            <person name="Abdouelleil A."/>
            <person name="Abdulkadir J."/>
            <person name="Abebe A."/>
            <person name="Abera B."/>
            <person name="Abreu J."/>
            <person name="Acer S.C."/>
            <person name="Aftuck L."/>
            <person name="Alexander A."/>
            <person name="An P."/>
            <person name="Anderson E."/>
            <person name="Anderson S."/>
            <person name="Arachi H."/>
            <person name="Azer M."/>
            <person name="Bachantsang P."/>
            <person name="Barry A."/>
            <person name="Bayul T."/>
            <person name="Berlin A."/>
            <person name="Bessette D."/>
            <person name="Bloom T."/>
            <person name="Bloom T."/>
            <person name="Boguslavskiy L."/>
            <person name="Bonnet C."/>
            <person name="Boukhgalter B."/>
            <person name="Bourzgui I."/>
            <person name="Brown A."/>
            <person name="Cahill P."/>
            <person name="Channer S."/>
            <person name="Cheshatsang Y."/>
            <person name="Chuda L."/>
            <person name="Citroen M."/>
            <person name="Collymore A."/>
            <person name="Cooke P."/>
            <person name="Costello M."/>
            <person name="D'Aco K."/>
            <person name="Daza R."/>
            <person name="De Haan G."/>
            <person name="DeGray S."/>
            <person name="DeMaso C."/>
            <person name="Dhargay N."/>
            <person name="Dooley K."/>
            <person name="Dooley E."/>
            <person name="Doricent M."/>
            <person name="Dorje P."/>
            <person name="Dorjee K."/>
            <person name="Dupes A."/>
            <person name="Elong R."/>
            <person name="Falk J."/>
            <person name="Farina A."/>
            <person name="Faro S."/>
            <person name="Ferguson D."/>
            <person name="Fisher S."/>
            <person name="Foley C.D."/>
            <person name="Franke A."/>
            <person name="Friedrich D."/>
            <person name="Gadbois L."/>
            <person name="Gearin G."/>
            <person name="Gearin C.R."/>
            <person name="Giannoukos G."/>
            <person name="Goode T."/>
            <person name="Graham J."/>
            <person name="Grandbois E."/>
            <person name="Grewal S."/>
            <person name="Gyaltsen K."/>
            <person name="Hafez N."/>
            <person name="Hagos B."/>
            <person name="Hall J."/>
            <person name="Henson C."/>
            <person name="Hollinger A."/>
            <person name="Honan T."/>
            <person name="Huard M.D."/>
            <person name="Hughes L."/>
            <person name="Hurhula B."/>
            <person name="Husby M.E."/>
            <person name="Kamat A."/>
            <person name="Kanga B."/>
            <person name="Kashin S."/>
            <person name="Khazanovich D."/>
            <person name="Kisner P."/>
            <person name="Lance K."/>
            <person name="Lara M."/>
            <person name="Lee W."/>
            <person name="Lennon N."/>
            <person name="Letendre F."/>
            <person name="LeVine R."/>
            <person name="Lipovsky A."/>
            <person name="Liu X."/>
            <person name="Liu J."/>
            <person name="Liu S."/>
            <person name="Lokyitsang T."/>
            <person name="Lokyitsang Y."/>
            <person name="Lubonja R."/>
            <person name="Lui A."/>
            <person name="MacDonald P."/>
            <person name="Magnisalis V."/>
            <person name="Maru K."/>
            <person name="Matthews C."/>
            <person name="McCusker W."/>
            <person name="McDonough S."/>
            <person name="Mehta T."/>
            <person name="Meldrim J."/>
            <person name="Meneus L."/>
            <person name="Mihai O."/>
            <person name="Mihalev A."/>
            <person name="Mihova T."/>
            <person name="Mittelman R."/>
            <person name="Mlenga V."/>
            <person name="Montmayeur A."/>
            <person name="Mulrain L."/>
            <person name="Navidi A."/>
            <person name="Naylor J."/>
            <person name="Negash T."/>
            <person name="Nguyen T."/>
            <person name="Nguyen N."/>
            <person name="Nicol R."/>
            <person name="Norbu C."/>
            <person name="Norbu N."/>
            <person name="Novod N."/>
            <person name="O'Neill B."/>
            <person name="Osman S."/>
            <person name="Markiewicz E."/>
            <person name="Oyono O.L."/>
            <person name="Patti C."/>
            <person name="Phunkhang P."/>
            <person name="Pierre F."/>
            <person name="Priest M."/>
            <person name="Raghuraman S."/>
            <person name="Rege F."/>
            <person name="Reyes R."/>
            <person name="Rise C."/>
            <person name="Rogov P."/>
            <person name="Ross K."/>
            <person name="Ryan E."/>
            <person name="Settipalli S."/>
            <person name="Shea T."/>
            <person name="Sherpa N."/>
            <person name="Shi L."/>
            <person name="Shih D."/>
            <person name="Sparrow T."/>
            <person name="Spaulding J."/>
            <person name="Stalker J."/>
            <person name="Stange-Thomann N."/>
            <person name="Stavropoulos S."/>
            <person name="Stone C."/>
            <person name="Strader C."/>
            <person name="Tesfaye S."/>
            <person name="Thomson T."/>
            <person name="Thoulutsang Y."/>
            <person name="Thoulutsang D."/>
            <person name="Topham K."/>
            <person name="Topping I."/>
            <person name="Tsamla T."/>
            <person name="Vassiliev H."/>
            <person name="Vo A."/>
            <person name="Wangchuk T."/>
            <person name="Wangdi T."/>
            <person name="Weiand M."/>
            <person name="Wilkinson J."/>
            <person name="Wilson A."/>
            <person name="Yadav S."/>
            <person name="Young G."/>
            <person name="Yu Q."/>
            <person name="Zembek L."/>
            <person name="Zhong D."/>
            <person name="Zimmer A."/>
            <person name="Zwirko Z."/>
            <person name="Jaffe D.B."/>
            <person name="Alvarez P."/>
            <person name="Brockman W."/>
            <person name="Butler J."/>
            <person name="Chin C."/>
            <person name="Gnerre S."/>
            <person name="MacCallum I."/>
            <person name="Graves J.A."/>
            <person name="Ponting C.P."/>
            <person name="Breen M."/>
            <person name="Samollow P.B."/>
            <person name="Lander E.S."/>
            <person name="Lindblad-Toh K."/>
        </authorList>
    </citation>
    <scope>NUCLEOTIDE SEQUENCE [LARGE SCALE GENOMIC DNA]</scope>
</reference>